<dbReference type="Gene3D" id="3.40.50.300">
    <property type="entry name" value="P-loop containing nucleotide triphosphate hydrolases"/>
    <property type="match status" value="1"/>
</dbReference>
<keyword evidence="1" id="KW-0547">Nucleotide-binding</keyword>
<protein>
    <submittedName>
        <fullName evidence="4">Transcriptional regulatory protein RtcR</fullName>
    </submittedName>
</protein>
<dbReference type="Proteomes" id="UP000219439">
    <property type="component" value="Unassembled WGS sequence"/>
</dbReference>
<dbReference type="CDD" id="cd00009">
    <property type="entry name" value="AAA"/>
    <property type="match status" value="1"/>
</dbReference>
<dbReference type="InterPro" id="IPR009715">
    <property type="entry name" value="RtcR"/>
</dbReference>
<dbReference type="InterPro" id="IPR002078">
    <property type="entry name" value="Sigma_54_int"/>
</dbReference>
<dbReference type="Pfam" id="PF06956">
    <property type="entry name" value="RtcR"/>
    <property type="match status" value="1"/>
</dbReference>
<dbReference type="PANTHER" id="PTHR32071:SF14">
    <property type="entry name" value="TRANSCRIPTIONAL REGULATORY PROTEIN RTCR"/>
    <property type="match status" value="1"/>
</dbReference>
<keyword evidence="2" id="KW-0067">ATP-binding</keyword>
<reference evidence="4 5" key="1">
    <citation type="submission" date="2017-09" db="EMBL/GenBank/DDBJ databases">
        <authorList>
            <person name="Ehlers B."/>
            <person name="Leendertz F.H."/>
        </authorList>
    </citation>
    <scope>NUCLEOTIDE SEQUENCE [LARGE SCALE GENOMIC DNA]</scope>
    <source>
        <strain evidence="4 5">DSM 18289</strain>
    </source>
</reference>
<accession>A0A285PDX8</accession>
<dbReference type="PANTHER" id="PTHR32071">
    <property type="entry name" value="TRANSCRIPTIONAL REGULATORY PROTEIN"/>
    <property type="match status" value="1"/>
</dbReference>
<organism evidence="4 5">
    <name type="scientific">Cohaesibacter gelatinilyticus</name>
    <dbReference type="NCBI Taxonomy" id="372072"/>
    <lineage>
        <taxon>Bacteria</taxon>
        <taxon>Pseudomonadati</taxon>
        <taxon>Pseudomonadota</taxon>
        <taxon>Alphaproteobacteria</taxon>
        <taxon>Hyphomicrobiales</taxon>
        <taxon>Cohaesibacteraceae</taxon>
    </lineage>
</organism>
<evidence type="ECO:0000259" key="3">
    <source>
        <dbReference type="PROSITE" id="PS50045"/>
    </source>
</evidence>
<evidence type="ECO:0000256" key="2">
    <source>
        <dbReference type="ARBA" id="ARBA00022840"/>
    </source>
</evidence>
<proteinExistence type="predicted"/>
<dbReference type="InterPro" id="IPR017183">
    <property type="entry name" value="Sigma54_dep_tscrpt_act_RtcR"/>
</dbReference>
<name>A0A285PDX8_9HYPH</name>
<dbReference type="RefSeq" id="WP_097153771.1">
    <property type="nucleotide sequence ID" value="NZ_OBEL01000002.1"/>
</dbReference>
<dbReference type="NCBIfam" id="NF038308">
    <property type="entry name" value="RNA_repair_RtcR"/>
    <property type="match status" value="1"/>
</dbReference>
<dbReference type="InterPro" id="IPR003593">
    <property type="entry name" value="AAA+_ATPase"/>
</dbReference>
<dbReference type="EMBL" id="OBEL01000002">
    <property type="protein sequence ID" value="SNZ19417.1"/>
    <property type="molecule type" value="Genomic_DNA"/>
</dbReference>
<evidence type="ECO:0000313" key="4">
    <source>
        <dbReference type="EMBL" id="SNZ19417.1"/>
    </source>
</evidence>
<dbReference type="SUPFAM" id="SSF52540">
    <property type="entry name" value="P-loop containing nucleoside triphosphate hydrolases"/>
    <property type="match status" value="1"/>
</dbReference>
<keyword evidence="5" id="KW-1185">Reference proteome</keyword>
<dbReference type="PIRSF" id="PIRSF037354">
    <property type="entry name" value="Txn_actvtr_RtcR"/>
    <property type="match status" value="1"/>
</dbReference>
<dbReference type="InterPro" id="IPR027417">
    <property type="entry name" value="P-loop_NTPase"/>
</dbReference>
<dbReference type="Pfam" id="PF00158">
    <property type="entry name" value="Sigma54_activat"/>
    <property type="match status" value="1"/>
</dbReference>
<dbReference type="Gene3D" id="1.10.8.60">
    <property type="match status" value="1"/>
</dbReference>
<dbReference type="GO" id="GO:0005524">
    <property type="term" value="F:ATP binding"/>
    <property type="evidence" value="ECO:0007669"/>
    <property type="project" value="UniProtKB-KW"/>
</dbReference>
<dbReference type="AlphaFoldDB" id="A0A285PDX8"/>
<feature type="domain" description="Sigma-54 factor interaction" evidence="3">
    <location>
        <begin position="184"/>
        <end position="422"/>
    </location>
</feature>
<dbReference type="SMART" id="SM00382">
    <property type="entry name" value="AAA"/>
    <property type="match status" value="1"/>
</dbReference>
<dbReference type="PROSITE" id="PS50045">
    <property type="entry name" value="SIGMA54_INTERACT_4"/>
    <property type="match status" value="1"/>
</dbReference>
<sequence>MQGSLKKNVVIGFLGTQLDAGKKRRWRPSVAVTQHGHFPVHRLELLHDRKFSRLAYKVKENIEGASPATEVLLQEVDLNDPWDFQEVYGALFDFANGYGFDEEREDYYLHLTTGTHVAQICWFLLAESRHVPAKLVQTSPPLQQGDPDYGSYSIVDLDLRRYDALQQRFDLIAQEYNALLKSGIETRNAAFNSLIERIELVASQSDAPLLLMGATGTGKSELAQKIYELKLQRRRVKGRMVHVNCATLKGERAMSSLFGHRRGAVGTGNSDRRGLLREADGGVLFLDEIDELGLDEQAMILHAVETGRFLPVGSDHEITSRFQLIAGTNQNLGALVAKGKFRPDLYARLNLWTFALPSLAERREDIEPNIEYELNRCETLLGTRFGFNADAYARYLRFATSPATLWPGNFRDLGASMQRLCTLAPRARITLAAVEQEIETLQAHWESARQDPDAELLSSVLGEEAKLLDPFDRVQLAYVIRTCQQSPSLSAAGRSLFAASRESRKSKNDADRLRKYLEKFGLSWAEISEG</sequence>
<dbReference type="GO" id="GO:0003700">
    <property type="term" value="F:DNA-binding transcription factor activity"/>
    <property type="evidence" value="ECO:0007669"/>
    <property type="project" value="InterPro"/>
</dbReference>
<dbReference type="OrthoDB" id="9154941at2"/>
<gene>
    <name evidence="4" type="ORF">SAMN06265368_2502</name>
</gene>
<evidence type="ECO:0000313" key="5">
    <source>
        <dbReference type="Proteomes" id="UP000219439"/>
    </source>
</evidence>
<evidence type="ECO:0000256" key="1">
    <source>
        <dbReference type="ARBA" id="ARBA00022741"/>
    </source>
</evidence>